<protein>
    <submittedName>
        <fullName evidence="7">Membrane protein</fullName>
    </submittedName>
</protein>
<dbReference type="OrthoDB" id="300255at2759"/>
<gene>
    <name evidence="7" type="primary">Contig2631.g2824</name>
    <name evidence="7" type="ORF">STYLEM_7631</name>
</gene>
<feature type="transmembrane region" description="Helical" evidence="5">
    <location>
        <begin position="246"/>
        <end position="266"/>
    </location>
</feature>
<evidence type="ECO:0000256" key="4">
    <source>
        <dbReference type="ARBA" id="ARBA00023136"/>
    </source>
</evidence>
<name>A0A078A8P7_STYLE</name>
<evidence type="ECO:0000256" key="3">
    <source>
        <dbReference type="ARBA" id="ARBA00022989"/>
    </source>
</evidence>
<evidence type="ECO:0000259" key="6">
    <source>
        <dbReference type="Pfam" id="PF00892"/>
    </source>
</evidence>
<feature type="transmembrane region" description="Helical" evidence="5">
    <location>
        <begin position="59"/>
        <end position="85"/>
    </location>
</feature>
<feature type="transmembrane region" description="Helical" evidence="5">
    <location>
        <begin position="115"/>
        <end position="135"/>
    </location>
</feature>
<dbReference type="Pfam" id="PF00892">
    <property type="entry name" value="EamA"/>
    <property type="match status" value="1"/>
</dbReference>
<evidence type="ECO:0000313" key="8">
    <source>
        <dbReference type="Proteomes" id="UP000039865"/>
    </source>
</evidence>
<evidence type="ECO:0000256" key="5">
    <source>
        <dbReference type="SAM" id="Phobius"/>
    </source>
</evidence>
<dbReference type="OMA" id="RGAHISY"/>
<dbReference type="AlphaFoldDB" id="A0A078A8P7"/>
<accession>A0A078A8P7</accession>
<feature type="transmembrane region" description="Helical" evidence="5">
    <location>
        <begin position="91"/>
        <end position="108"/>
    </location>
</feature>
<dbReference type="EMBL" id="CCKQ01007288">
    <property type="protein sequence ID" value="CDW78650.1"/>
    <property type="molecule type" value="Genomic_DNA"/>
</dbReference>
<proteinExistence type="predicted"/>
<dbReference type="InParanoid" id="A0A078A8P7"/>
<dbReference type="PANTHER" id="PTHR22911:SF6">
    <property type="entry name" value="SOLUTE CARRIER FAMILY 35 MEMBER G1"/>
    <property type="match status" value="1"/>
</dbReference>
<keyword evidence="2 5" id="KW-0812">Transmembrane</keyword>
<evidence type="ECO:0000313" key="7">
    <source>
        <dbReference type="EMBL" id="CDW78650.1"/>
    </source>
</evidence>
<feature type="transmembrane region" description="Helical" evidence="5">
    <location>
        <begin position="214"/>
        <end position="234"/>
    </location>
</feature>
<feature type="transmembrane region" description="Helical" evidence="5">
    <location>
        <begin position="147"/>
        <end position="165"/>
    </location>
</feature>
<dbReference type="Gene3D" id="1.10.3730.20">
    <property type="match status" value="1"/>
</dbReference>
<dbReference type="SUPFAM" id="SSF103481">
    <property type="entry name" value="Multidrug resistance efflux transporter EmrE"/>
    <property type="match status" value="2"/>
</dbReference>
<dbReference type="GO" id="GO:0016020">
    <property type="term" value="C:membrane"/>
    <property type="evidence" value="ECO:0007669"/>
    <property type="project" value="UniProtKB-SubCell"/>
</dbReference>
<keyword evidence="8" id="KW-1185">Reference proteome</keyword>
<feature type="transmembrane region" description="Helical" evidence="5">
    <location>
        <begin position="272"/>
        <end position="293"/>
    </location>
</feature>
<sequence length="294" mass="33175">MTLSSLSCSGLAVAQKALLHNSPIHPFELAYWYGWLLFLVVYANMRYQKIDTFSMSKEAIPTLILRGTIGVCANICFNIALQLISMSKASVLFWTNPIIIAILGRVFLKEKLTYFDWIACFLAFIGVLLIQNPFQSQPKSDDTFRDMMGTFFALLGSVLAGIVGFSVRKLAGRAHYFFPTLSFAFFNILMTPVMMIFKLIIVDNTLVVYGQFEILMIILISVLLYLVLLFQTWAYKYEKAGRLAPILYIQIIVNCLADIMIFRTSLKLNQLLGGLLILTSNLSIAVLKCLNIIK</sequence>
<dbReference type="InterPro" id="IPR037185">
    <property type="entry name" value="EmrE-like"/>
</dbReference>
<dbReference type="Proteomes" id="UP000039865">
    <property type="component" value="Unassembled WGS sequence"/>
</dbReference>
<feature type="transmembrane region" description="Helical" evidence="5">
    <location>
        <begin position="29"/>
        <end position="47"/>
    </location>
</feature>
<feature type="domain" description="EamA" evidence="6">
    <location>
        <begin position="3"/>
        <end position="130"/>
    </location>
</feature>
<keyword evidence="4 5" id="KW-0472">Membrane</keyword>
<organism evidence="7 8">
    <name type="scientific">Stylonychia lemnae</name>
    <name type="common">Ciliate</name>
    <dbReference type="NCBI Taxonomy" id="5949"/>
    <lineage>
        <taxon>Eukaryota</taxon>
        <taxon>Sar</taxon>
        <taxon>Alveolata</taxon>
        <taxon>Ciliophora</taxon>
        <taxon>Intramacronucleata</taxon>
        <taxon>Spirotrichea</taxon>
        <taxon>Stichotrichia</taxon>
        <taxon>Sporadotrichida</taxon>
        <taxon>Oxytrichidae</taxon>
        <taxon>Stylonychinae</taxon>
        <taxon>Stylonychia</taxon>
    </lineage>
</organism>
<dbReference type="PANTHER" id="PTHR22911">
    <property type="entry name" value="ACYL-MALONYL CONDENSING ENZYME-RELATED"/>
    <property type="match status" value="1"/>
</dbReference>
<keyword evidence="3 5" id="KW-1133">Transmembrane helix</keyword>
<feature type="transmembrane region" description="Helical" evidence="5">
    <location>
        <begin position="177"/>
        <end position="202"/>
    </location>
</feature>
<dbReference type="InterPro" id="IPR000620">
    <property type="entry name" value="EamA_dom"/>
</dbReference>
<reference evidence="7 8" key="1">
    <citation type="submission" date="2014-06" db="EMBL/GenBank/DDBJ databases">
        <authorList>
            <person name="Swart Estienne"/>
        </authorList>
    </citation>
    <scope>NUCLEOTIDE SEQUENCE [LARGE SCALE GENOMIC DNA]</scope>
    <source>
        <strain evidence="7 8">130c</strain>
    </source>
</reference>
<evidence type="ECO:0000256" key="1">
    <source>
        <dbReference type="ARBA" id="ARBA00004141"/>
    </source>
</evidence>
<comment type="subcellular location">
    <subcellularLocation>
        <location evidence="1">Membrane</location>
        <topology evidence="1">Multi-pass membrane protein</topology>
    </subcellularLocation>
</comment>
<evidence type="ECO:0000256" key="2">
    <source>
        <dbReference type="ARBA" id="ARBA00022692"/>
    </source>
</evidence>